<reference evidence="3" key="1">
    <citation type="submission" date="2023-10" db="EMBL/GenBank/DDBJ databases">
        <authorList>
            <person name="Chen Y."/>
            <person name="Shah S."/>
            <person name="Dougan E. K."/>
            <person name="Thang M."/>
            <person name="Chan C."/>
        </authorList>
    </citation>
    <scope>NUCLEOTIDE SEQUENCE [LARGE SCALE GENOMIC DNA]</scope>
</reference>
<evidence type="ECO:0000259" key="2">
    <source>
        <dbReference type="SMART" id="SM00101"/>
    </source>
</evidence>
<feature type="domain" description="14-3-3" evidence="2">
    <location>
        <begin position="5"/>
        <end position="156"/>
    </location>
</feature>
<dbReference type="Gene3D" id="1.20.190.20">
    <property type="entry name" value="14-3-3 domain"/>
    <property type="match status" value="1"/>
</dbReference>
<evidence type="ECO:0000313" key="3">
    <source>
        <dbReference type="EMBL" id="CAK0815062.1"/>
    </source>
</evidence>
<dbReference type="EMBL" id="CAUYUJ010005814">
    <property type="protein sequence ID" value="CAK0815062.1"/>
    <property type="molecule type" value="Genomic_DNA"/>
</dbReference>
<comment type="caution">
    <text evidence="3">The sequence shown here is derived from an EMBL/GenBank/DDBJ whole genome shotgun (WGS) entry which is preliminary data.</text>
</comment>
<gene>
    <name evidence="3" type="ORF">PCOR1329_LOCUS18489</name>
</gene>
<evidence type="ECO:0000256" key="1">
    <source>
        <dbReference type="ARBA" id="ARBA00006141"/>
    </source>
</evidence>
<dbReference type="SUPFAM" id="SSF48445">
    <property type="entry name" value="14-3-3 protein"/>
    <property type="match status" value="1"/>
</dbReference>
<dbReference type="InterPro" id="IPR000308">
    <property type="entry name" value="14-3-3"/>
</dbReference>
<sequence>MAVNRDKEVYFAKLAEQAERYDEMATHMEAVRKSGDELSAEERKLLSVAYKNAVGSRLLTWRIITSVEQKETSKGNEENAKFAKEYCKKVEGELDDICKKILAVLDNSLIGKATTGESKVFYQKRKADYYRYIAEYTTGADKEKASNDAKLAYEEA</sequence>
<evidence type="ECO:0000313" key="4">
    <source>
        <dbReference type="Proteomes" id="UP001189429"/>
    </source>
</evidence>
<dbReference type="PRINTS" id="PR00305">
    <property type="entry name" value="1433ZETA"/>
</dbReference>
<dbReference type="PANTHER" id="PTHR18860">
    <property type="entry name" value="14-3-3 PROTEIN"/>
    <property type="match status" value="1"/>
</dbReference>
<dbReference type="InterPro" id="IPR036815">
    <property type="entry name" value="14-3-3_dom_sf"/>
</dbReference>
<protein>
    <recommendedName>
        <fullName evidence="2">14-3-3 domain-containing protein</fullName>
    </recommendedName>
</protein>
<name>A0ABN9R845_9DINO</name>
<keyword evidence="4" id="KW-1185">Reference proteome</keyword>
<proteinExistence type="inferred from homology"/>
<organism evidence="3 4">
    <name type="scientific">Prorocentrum cordatum</name>
    <dbReference type="NCBI Taxonomy" id="2364126"/>
    <lineage>
        <taxon>Eukaryota</taxon>
        <taxon>Sar</taxon>
        <taxon>Alveolata</taxon>
        <taxon>Dinophyceae</taxon>
        <taxon>Prorocentrales</taxon>
        <taxon>Prorocentraceae</taxon>
        <taxon>Prorocentrum</taxon>
    </lineage>
</organism>
<dbReference type="Pfam" id="PF00244">
    <property type="entry name" value="14-3-3"/>
    <property type="match status" value="1"/>
</dbReference>
<dbReference type="Proteomes" id="UP001189429">
    <property type="component" value="Unassembled WGS sequence"/>
</dbReference>
<dbReference type="InterPro" id="IPR023410">
    <property type="entry name" value="14-3-3_domain"/>
</dbReference>
<accession>A0ABN9R845</accession>
<dbReference type="SMART" id="SM00101">
    <property type="entry name" value="14_3_3"/>
    <property type="match status" value="1"/>
</dbReference>
<dbReference type="CDD" id="cd08774">
    <property type="entry name" value="14-3-3"/>
    <property type="match status" value="1"/>
</dbReference>
<comment type="similarity">
    <text evidence="1">Belongs to the 14-3-3 family.</text>
</comment>